<protein>
    <recommendedName>
        <fullName evidence="3">FG-GAP repeat protein</fullName>
    </recommendedName>
</protein>
<dbReference type="InterPro" id="IPR011990">
    <property type="entry name" value="TPR-like_helical_dom_sf"/>
</dbReference>
<evidence type="ECO:0008006" key="3">
    <source>
        <dbReference type="Google" id="ProtNLM"/>
    </source>
</evidence>
<dbReference type="AlphaFoldDB" id="A0A2T0B1U3"/>
<gene>
    <name evidence="1" type="ORF">CLLI_21740</name>
</gene>
<accession>A0A2T0B1U3</accession>
<evidence type="ECO:0000313" key="2">
    <source>
        <dbReference type="Proteomes" id="UP000239706"/>
    </source>
</evidence>
<dbReference type="Proteomes" id="UP000239706">
    <property type="component" value="Unassembled WGS sequence"/>
</dbReference>
<comment type="caution">
    <text evidence="1">The sequence shown here is derived from an EMBL/GenBank/DDBJ whole genome shotgun (WGS) entry which is preliminary data.</text>
</comment>
<dbReference type="SUPFAM" id="SSF48452">
    <property type="entry name" value="TPR-like"/>
    <property type="match status" value="1"/>
</dbReference>
<organism evidence="1 2">
    <name type="scientific">Clostridium liquoris</name>
    <dbReference type="NCBI Taxonomy" id="1289519"/>
    <lineage>
        <taxon>Bacteria</taxon>
        <taxon>Bacillati</taxon>
        <taxon>Bacillota</taxon>
        <taxon>Clostridia</taxon>
        <taxon>Eubacteriales</taxon>
        <taxon>Clostridiaceae</taxon>
        <taxon>Clostridium</taxon>
    </lineage>
</organism>
<sequence>MPYGMCLVNFVQNYLPPGSKLIELEKPYKRPALIMADLDGDGIEEIIAVYKWQGETYVIVLKNHWGNWYVLGNIKGKGYNVSYLNAARITPKNINSLIIGWQFGSIWSELGILQWTPHGFKHIIPQNIYYSKIQVEDMPGIHGKDGVYEIALWVHDTGEAYKVQVYRWKDGSLVPYPEVYHYYFKKVAAYYEEKVKQMPKATFYWYYLADAQLKAGMFYEALKSVNMAMSLGYDYPSKEDLAKLKEEILVKLKTRSSNLYPAAIKTVEGTKWGYIDNGGTVNK</sequence>
<keyword evidence="2" id="KW-1185">Reference proteome</keyword>
<name>A0A2T0B1U3_9CLOT</name>
<reference evidence="1 2" key="1">
    <citation type="submission" date="2018-03" db="EMBL/GenBank/DDBJ databases">
        <title>Genome sequence of Clostridium liquoris DSM 100320.</title>
        <authorList>
            <person name="Poehlein A."/>
            <person name="Daniel R."/>
        </authorList>
    </citation>
    <scope>NUCLEOTIDE SEQUENCE [LARGE SCALE GENOMIC DNA]</scope>
    <source>
        <strain evidence="1 2">DSM 100320</strain>
    </source>
</reference>
<dbReference type="EMBL" id="PVXO01000058">
    <property type="protein sequence ID" value="PRR77786.1"/>
    <property type="molecule type" value="Genomic_DNA"/>
</dbReference>
<proteinExistence type="predicted"/>
<evidence type="ECO:0000313" key="1">
    <source>
        <dbReference type="EMBL" id="PRR77786.1"/>
    </source>
</evidence>